<evidence type="ECO:0000313" key="1">
    <source>
        <dbReference type="EMBL" id="AIZ94748.1"/>
    </source>
</evidence>
<dbReference type="RefSeq" id="YP_009222360.1">
    <property type="nucleotide sequence ID" value="NC_029058.1"/>
</dbReference>
<reference evidence="2" key="1">
    <citation type="submission" date="2014-10" db="EMBL/GenBank/DDBJ databases">
        <title>Characterization of Lactobacillus fermentum phage vB_S_LfeInf.</title>
        <authorList>
            <person name="Liu M."/>
            <person name="Gill J.J."/>
            <person name="Berry J."/>
            <person name="Young R.III."/>
            <person name="Summer E.J."/>
        </authorList>
    </citation>
    <scope>NUCLEOTIDE SEQUENCE [LARGE SCALE GENOMIC DNA]</scope>
</reference>
<gene>
    <name evidence="1" type="ORF">LfeInf_122</name>
</gene>
<keyword evidence="2" id="KW-1185">Reference proteome</keyword>
<dbReference type="OrthoDB" id="37853at10239"/>
<organism evidence="1 2">
    <name type="scientific">Lactobacillus phage LfeInf</name>
    <dbReference type="NCBI Taxonomy" id="1567484"/>
    <lineage>
        <taxon>Viruses</taxon>
        <taxon>Duplodnaviria</taxon>
        <taxon>Heunggongvirae</taxon>
        <taxon>Uroviricota</taxon>
        <taxon>Caudoviricetes</taxon>
        <taxon>Herelleviridae</taxon>
        <taxon>Hopescreekvirus</taxon>
        <taxon>Hopescreekvirus LfeInf</taxon>
    </lineage>
</organism>
<dbReference type="KEGG" id="vg:26793910"/>
<accession>A0A0A7NQX9</accession>
<dbReference type="EMBL" id="KP054477">
    <property type="protein sequence ID" value="AIZ94748.1"/>
    <property type="molecule type" value="Genomic_DNA"/>
</dbReference>
<name>A0A0A7NQX9_9CAUD</name>
<dbReference type="GeneID" id="26793910"/>
<dbReference type="Proteomes" id="UP000030922">
    <property type="component" value="Segment"/>
</dbReference>
<evidence type="ECO:0000313" key="2">
    <source>
        <dbReference type="Proteomes" id="UP000030922"/>
    </source>
</evidence>
<sequence length="122" mass="14192">MKTTKQTEQELRNVLLNWVVDADSTPSEPEQGVELTYQANDGTLGFWVDLYTRDFEDLPNVEIKDGDLYHRGKLVEDLVEAEELLGYLMIVDEIIYDLKGGLKGREEYNEENVKEFIKYLKN</sequence>
<reference evidence="1 2" key="2">
    <citation type="journal article" date="2015" name="Biotechnol. Biofuels">
        <title>Bacteriophage application restores ethanol fermentation characteristics disrupted by Lactobacillus fermentum.</title>
        <authorList>
            <person name="Liu M."/>
            <person name="Bischoff K.M."/>
            <person name="Gill J.J."/>
            <person name="Mire-Criscione M.D."/>
            <person name="Berry J.D."/>
            <person name="Young R."/>
            <person name="Summer E.J."/>
        </authorList>
    </citation>
    <scope>NUCLEOTIDE SEQUENCE [LARGE SCALE GENOMIC DNA]</scope>
</reference>
<proteinExistence type="predicted"/>
<protein>
    <submittedName>
        <fullName evidence="1">Uncharacterized protein</fullName>
    </submittedName>
</protein>